<proteinExistence type="predicted"/>
<reference evidence="1 2" key="1">
    <citation type="submission" date="2019-01" db="EMBL/GenBank/DDBJ databases">
        <title>Draft genome sequence of Psathyrella aberdarensis IHI B618.</title>
        <authorList>
            <person name="Buettner E."/>
            <person name="Kellner H."/>
        </authorList>
    </citation>
    <scope>NUCLEOTIDE SEQUENCE [LARGE SCALE GENOMIC DNA]</scope>
    <source>
        <strain evidence="1 2">IHI B618</strain>
    </source>
</reference>
<keyword evidence="2" id="KW-1185">Reference proteome</keyword>
<evidence type="ECO:0000313" key="2">
    <source>
        <dbReference type="Proteomes" id="UP000290288"/>
    </source>
</evidence>
<organism evidence="1 2">
    <name type="scientific">Candolleomyces aberdarensis</name>
    <dbReference type="NCBI Taxonomy" id="2316362"/>
    <lineage>
        <taxon>Eukaryota</taxon>
        <taxon>Fungi</taxon>
        <taxon>Dikarya</taxon>
        <taxon>Basidiomycota</taxon>
        <taxon>Agaricomycotina</taxon>
        <taxon>Agaricomycetes</taxon>
        <taxon>Agaricomycetidae</taxon>
        <taxon>Agaricales</taxon>
        <taxon>Agaricineae</taxon>
        <taxon>Psathyrellaceae</taxon>
        <taxon>Candolleomyces</taxon>
    </lineage>
</organism>
<dbReference type="AlphaFoldDB" id="A0A4Q2D807"/>
<name>A0A4Q2D807_9AGAR</name>
<protein>
    <submittedName>
        <fullName evidence="1">Uncharacterized protein</fullName>
    </submittedName>
</protein>
<evidence type="ECO:0000313" key="1">
    <source>
        <dbReference type="EMBL" id="RXW15660.1"/>
    </source>
</evidence>
<accession>A0A4Q2D807</accession>
<comment type="caution">
    <text evidence="1">The sequence shown here is derived from an EMBL/GenBank/DDBJ whole genome shotgun (WGS) entry which is preliminary data.</text>
</comment>
<gene>
    <name evidence="1" type="ORF">EST38_g10194</name>
</gene>
<sequence length="218" mass="25733">MPTLRCTLLSYRFEGCYHKFESKLSEADINIISNIPGLFKPDGSVSNNLVFLNECHNALWERFFEEPVYSSGLGGGPLRTRKDRLFDLFQTLKRNEGYLNSLRERSFGMQEERTADNVRHINLVRRNIVDILNEYVRLSDVYVWAKDLNGVYERSNDFRNERVERAQKALMRMMRHAGYRSRRPTNEFMQIVNDGESSIGRERKVYIERDGFSLVWED</sequence>
<dbReference type="EMBL" id="SDEE01000526">
    <property type="protein sequence ID" value="RXW15660.1"/>
    <property type="molecule type" value="Genomic_DNA"/>
</dbReference>
<dbReference type="Proteomes" id="UP000290288">
    <property type="component" value="Unassembled WGS sequence"/>
</dbReference>